<evidence type="ECO:0000313" key="4">
    <source>
        <dbReference type="Proteomes" id="UP000247698"/>
    </source>
</evidence>
<sequence>MTMRQLGLSIYPDHSDQDKDESYILQGEKYGFTRIFMSMLEVKDVLATKKKYKHIINFGNLHGFTTTLDVSPNIFKTIGASYTDLTFFKELGVTGIRLDQGFDGITEAELSFNPEHLIIELNMSNDTGYLDNILSYQANEPFIYGCHNFYPQIGTGLEEEFFIRTSKRFKKRGIHTAAFISSHCGNFGPWNVNDGLPTRECDRNLPIEAQAKSLFMTNLIDDVIIGNAYASEVEMKRLSCIDRYELSFNVNISNNISAVEKKILLNEKHYRRGDSNALVARSTMSRVKYRDINNPCHDNDKKFHVGDIVVGNDNFGIYKNELQVVLKSHYDTRKNKVAEIDKVDIPLLKYLKPWTKFKFKDITY</sequence>
<dbReference type="InterPro" id="IPR043894">
    <property type="entry name" value="MupG_C"/>
</dbReference>
<protein>
    <submittedName>
        <fullName evidence="3">DUF871 domain-containing protein</fullName>
    </submittedName>
</protein>
<keyword evidence="4" id="KW-1185">Reference proteome</keyword>
<dbReference type="EMBL" id="QGLG01000002">
    <property type="protein sequence ID" value="PXY85089.1"/>
    <property type="molecule type" value="Genomic_DNA"/>
</dbReference>
<dbReference type="Pfam" id="PF19200">
    <property type="entry name" value="MupG_N"/>
    <property type="match status" value="1"/>
</dbReference>
<accession>A0ABX5N1T1</accession>
<dbReference type="Gene3D" id="2.40.100.10">
    <property type="entry name" value="Cyclophilin-like"/>
    <property type="match status" value="1"/>
</dbReference>
<dbReference type="InterPro" id="IPR017853">
    <property type="entry name" value="GH"/>
</dbReference>
<dbReference type="SUPFAM" id="SSF50891">
    <property type="entry name" value="Cyclophilin-like"/>
    <property type="match status" value="1"/>
</dbReference>
<feature type="domain" description="6-phospho-N-acetylmuramidase N-terminal" evidence="2">
    <location>
        <begin position="6"/>
        <end position="239"/>
    </location>
</feature>
<feature type="domain" description="6-phospho-N-acetylmuramidase C-terminal" evidence="1">
    <location>
        <begin position="247"/>
        <end position="360"/>
    </location>
</feature>
<dbReference type="Gene3D" id="3.20.20.70">
    <property type="entry name" value="Aldolase class I"/>
    <property type="match status" value="1"/>
</dbReference>
<name>A0ABX5N1T1_9LACO</name>
<gene>
    <name evidence="3" type="ORF">DK873_08120</name>
</gene>
<dbReference type="SUPFAM" id="SSF51445">
    <property type="entry name" value="(Trans)glycosidases"/>
    <property type="match status" value="1"/>
</dbReference>
<evidence type="ECO:0000313" key="3">
    <source>
        <dbReference type="EMBL" id="PXY85089.1"/>
    </source>
</evidence>
<comment type="caution">
    <text evidence="3">The sequence shown here is derived from an EMBL/GenBank/DDBJ whole genome shotgun (WGS) entry which is preliminary data.</text>
</comment>
<dbReference type="InterPro" id="IPR043797">
    <property type="entry name" value="MupG_N"/>
</dbReference>
<dbReference type="InterPro" id="IPR013785">
    <property type="entry name" value="Aldolase_TIM"/>
</dbReference>
<evidence type="ECO:0000259" key="2">
    <source>
        <dbReference type="Pfam" id="PF19200"/>
    </source>
</evidence>
<dbReference type="PANTHER" id="PTHR38435:SF1">
    <property type="entry name" value="DUF871 DOMAIN-CONTAINING PROTEIN"/>
    <property type="match status" value="1"/>
</dbReference>
<dbReference type="RefSeq" id="WP_110446503.1">
    <property type="nucleotide sequence ID" value="NZ_QGLG01000002.1"/>
</dbReference>
<reference evidence="3 4" key="1">
    <citation type="submission" date="2018-05" db="EMBL/GenBank/DDBJ databases">
        <title>Reference genomes for bee gut microbiota database.</title>
        <authorList>
            <person name="Ellegaard K.M."/>
        </authorList>
    </citation>
    <scope>NUCLEOTIDE SEQUENCE [LARGE SCALE GENOMIC DNA]</scope>
    <source>
        <strain evidence="3 4">ESL0184</strain>
    </source>
</reference>
<evidence type="ECO:0000259" key="1">
    <source>
        <dbReference type="Pfam" id="PF05913"/>
    </source>
</evidence>
<dbReference type="InterPro" id="IPR029000">
    <property type="entry name" value="Cyclophilin-like_dom_sf"/>
</dbReference>
<dbReference type="Proteomes" id="UP000247698">
    <property type="component" value="Unassembled WGS sequence"/>
</dbReference>
<proteinExistence type="predicted"/>
<organism evidence="3 4">
    <name type="scientific">Lactobacillus melliventris</name>
    <dbReference type="NCBI Taxonomy" id="1218507"/>
    <lineage>
        <taxon>Bacteria</taxon>
        <taxon>Bacillati</taxon>
        <taxon>Bacillota</taxon>
        <taxon>Bacilli</taxon>
        <taxon>Lactobacillales</taxon>
        <taxon>Lactobacillaceae</taxon>
        <taxon>Lactobacillus</taxon>
    </lineage>
</organism>
<dbReference type="Pfam" id="PF05913">
    <property type="entry name" value="MupG_C"/>
    <property type="match status" value="1"/>
</dbReference>
<dbReference type="PANTHER" id="PTHR38435">
    <property type="match status" value="1"/>
</dbReference>
<dbReference type="InterPro" id="IPR008589">
    <property type="entry name" value="MupG"/>
</dbReference>